<evidence type="ECO:0000256" key="6">
    <source>
        <dbReference type="SAM" id="SignalP"/>
    </source>
</evidence>
<dbReference type="PANTHER" id="PTHR34450:SF5">
    <property type="entry name" value="DEFENSIN-LIKE PROTEIN 229-RELATED"/>
    <property type="match status" value="1"/>
</dbReference>
<dbReference type="AlphaFoldDB" id="A0A398A4G9"/>
<sequence length="86" mass="9467">MRSASICFFVSCVLMSFILNNVIDGEAGFTTMGNLCSQKDIFVGRCGPNGDETCTNEFVKNGGDRPYSCECNNFGKEHLCRCDFPC</sequence>
<evidence type="ECO:0000256" key="1">
    <source>
        <dbReference type="ARBA" id="ARBA00004613"/>
    </source>
</evidence>
<name>A0A398A4G9_BRACM</name>
<dbReference type="EMBL" id="CM010630">
    <property type="protein sequence ID" value="RID72719.1"/>
    <property type="molecule type" value="Genomic_DNA"/>
</dbReference>
<evidence type="ECO:0000256" key="3">
    <source>
        <dbReference type="ARBA" id="ARBA00022525"/>
    </source>
</evidence>
<proteinExistence type="inferred from homology"/>
<protein>
    <submittedName>
        <fullName evidence="7">Uncharacterized protein</fullName>
    </submittedName>
</protein>
<comment type="subcellular location">
    <subcellularLocation>
        <location evidence="1">Secreted</location>
    </subcellularLocation>
</comment>
<keyword evidence="4 6" id="KW-0732">Signal</keyword>
<evidence type="ECO:0000256" key="5">
    <source>
        <dbReference type="ARBA" id="ARBA00023157"/>
    </source>
</evidence>
<dbReference type="Pfam" id="PF06876">
    <property type="entry name" value="SCRL"/>
    <property type="match status" value="1"/>
</dbReference>
<keyword evidence="5" id="KW-1015">Disulfide bond</keyword>
<evidence type="ECO:0000256" key="4">
    <source>
        <dbReference type="ARBA" id="ARBA00022729"/>
    </source>
</evidence>
<accession>A0A398A4G9</accession>
<evidence type="ECO:0000313" key="7">
    <source>
        <dbReference type="EMBL" id="RID72719.1"/>
    </source>
</evidence>
<dbReference type="Proteomes" id="UP000264353">
    <property type="component" value="Chromosome A3"/>
</dbReference>
<dbReference type="GO" id="GO:0005576">
    <property type="term" value="C:extracellular region"/>
    <property type="evidence" value="ECO:0007669"/>
    <property type="project" value="UniProtKB-SubCell"/>
</dbReference>
<keyword evidence="3" id="KW-0964">Secreted</keyword>
<dbReference type="GO" id="GO:0007165">
    <property type="term" value="P:signal transduction"/>
    <property type="evidence" value="ECO:0007669"/>
    <property type="project" value="InterPro"/>
</dbReference>
<reference evidence="7 8" key="1">
    <citation type="submission" date="2018-06" db="EMBL/GenBank/DDBJ databases">
        <title>WGS assembly of Brassica rapa FPsc.</title>
        <authorList>
            <person name="Bowman J."/>
            <person name="Kohchi T."/>
            <person name="Yamato K."/>
            <person name="Jenkins J."/>
            <person name="Shu S."/>
            <person name="Ishizaki K."/>
            <person name="Yamaoka S."/>
            <person name="Nishihama R."/>
            <person name="Nakamura Y."/>
            <person name="Berger F."/>
            <person name="Adam C."/>
            <person name="Aki S."/>
            <person name="Althoff F."/>
            <person name="Araki T."/>
            <person name="Arteaga-Vazquez M."/>
            <person name="Balasubrmanian S."/>
            <person name="Bauer D."/>
            <person name="Boehm C."/>
            <person name="Briginshaw L."/>
            <person name="Caballero-Perez J."/>
            <person name="Catarino B."/>
            <person name="Chen F."/>
            <person name="Chiyoda S."/>
            <person name="Chovatia M."/>
            <person name="Davies K."/>
            <person name="Delmans M."/>
            <person name="Demura T."/>
            <person name="Dierschke T."/>
            <person name="Dolan L."/>
            <person name="Dorantes-Acosta A."/>
            <person name="Eklund D."/>
            <person name="Florent S."/>
            <person name="Flores-Sandoval E."/>
            <person name="Fujiyama A."/>
            <person name="Fukuzawa H."/>
            <person name="Galik B."/>
            <person name="Grimanelli D."/>
            <person name="Grimwood J."/>
            <person name="Grossniklaus U."/>
            <person name="Hamada T."/>
            <person name="Haseloff J."/>
            <person name="Hetherington A."/>
            <person name="Higo A."/>
            <person name="Hirakawa Y."/>
            <person name="Hundley H."/>
            <person name="Ikeda Y."/>
            <person name="Inoue K."/>
            <person name="Inoue S."/>
            <person name="Ishida S."/>
            <person name="Jia Q."/>
            <person name="Kakita M."/>
            <person name="Kanazawa T."/>
            <person name="Kawai Y."/>
            <person name="Kawashima T."/>
            <person name="Kennedy M."/>
            <person name="Kinose K."/>
            <person name="Kinoshita T."/>
            <person name="Kohara Y."/>
            <person name="Koide E."/>
            <person name="Komatsu K."/>
            <person name="Kopischke S."/>
            <person name="Kubo M."/>
            <person name="Kyozuka J."/>
            <person name="Lagercrantz U."/>
            <person name="Lin S."/>
            <person name="Lindquist E."/>
            <person name="Lipzen A."/>
            <person name="Lu C."/>
            <person name="Luna E."/>
            <person name="Martienssen R."/>
            <person name="Minamino N."/>
            <person name="Mizutani M."/>
            <person name="Mizutani M."/>
            <person name="Mochizuki N."/>
            <person name="Monte I."/>
            <person name="Mosher R."/>
            <person name="Nagasaki H."/>
            <person name="Nakagami H."/>
            <person name="Naramoto S."/>
            <person name="Nishitani K."/>
            <person name="Ohtani M."/>
            <person name="Okamoto T."/>
            <person name="Okumura M."/>
            <person name="Phillips J."/>
            <person name="Pollak B."/>
            <person name="Reinders A."/>
            <person name="Roevekamp M."/>
            <person name="Sano R."/>
            <person name="Sawa S."/>
            <person name="Schmid M."/>
            <person name="Shirakawa M."/>
            <person name="Solano R."/>
            <person name="Spunde A."/>
            <person name="Suetsugu N."/>
            <person name="Sugano S."/>
            <person name="Sugiyama A."/>
            <person name="Sun R."/>
            <person name="Suzuki Y."/>
            <person name="Takenaka M."/>
            <person name="Takezawa D."/>
            <person name="Tomogane H."/>
            <person name="Tsuzuki M."/>
            <person name="Ueda T."/>
            <person name="Umeda M."/>
            <person name="Ward J."/>
            <person name="Watanabe Y."/>
            <person name="Yazaki K."/>
            <person name="Yokoyama R."/>
            <person name="Yoshitake Y."/>
            <person name="Yotsui I."/>
            <person name="Zachgo S."/>
            <person name="Schmutz J."/>
        </authorList>
    </citation>
    <scope>NUCLEOTIDE SEQUENCE [LARGE SCALE GENOMIC DNA]</scope>
    <source>
        <strain evidence="8">cv. B-3</strain>
    </source>
</reference>
<comment type="similarity">
    <text evidence="2">Belongs to the DEFL family.</text>
</comment>
<gene>
    <name evidence="7" type="ORF">BRARA_C04598</name>
</gene>
<evidence type="ECO:0000256" key="2">
    <source>
        <dbReference type="ARBA" id="ARBA00006722"/>
    </source>
</evidence>
<feature type="chain" id="PRO_5017460058" evidence="6">
    <location>
        <begin position="26"/>
        <end position="86"/>
    </location>
</feature>
<dbReference type="InterPro" id="IPR010682">
    <property type="entry name" value="SCRL"/>
</dbReference>
<evidence type="ECO:0000313" key="8">
    <source>
        <dbReference type="Proteomes" id="UP000264353"/>
    </source>
</evidence>
<dbReference type="PANTHER" id="PTHR34450">
    <property type="entry name" value="DEFENSIN-LIKE PROTEIN 245-RELATED"/>
    <property type="match status" value="1"/>
</dbReference>
<feature type="signal peptide" evidence="6">
    <location>
        <begin position="1"/>
        <end position="25"/>
    </location>
</feature>
<organism evidence="7 8">
    <name type="scientific">Brassica campestris</name>
    <name type="common">Field mustard</name>
    <dbReference type="NCBI Taxonomy" id="3711"/>
    <lineage>
        <taxon>Eukaryota</taxon>
        <taxon>Viridiplantae</taxon>
        <taxon>Streptophyta</taxon>
        <taxon>Embryophyta</taxon>
        <taxon>Tracheophyta</taxon>
        <taxon>Spermatophyta</taxon>
        <taxon>Magnoliopsida</taxon>
        <taxon>eudicotyledons</taxon>
        <taxon>Gunneridae</taxon>
        <taxon>Pentapetalae</taxon>
        <taxon>rosids</taxon>
        <taxon>malvids</taxon>
        <taxon>Brassicales</taxon>
        <taxon>Brassicaceae</taxon>
        <taxon>Brassiceae</taxon>
        <taxon>Brassica</taxon>
    </lineage>
</organism>